<sequence>MVTKAIVREQHLRGKDLQIKALNYVHILPLRQTSSTYLCNDLDFVHRNRPQSAGDKHLHSVAVFTPQERIF</sequence>
<organism evidence="1 2">
    <name type="scientific">Henosepilachna vigintioctopunctata</name>
    <dbReference type="NCBI Taxonomy" id="420089"/>
    <lineage>
        <taxon>Eukaryota</taxon>
        <taxon>Metazoa</taxon>
        <taxon>Ecdysozoa</taxon>
        <taxon>Arthropoda</taxon>
        <taxon>Hexapoda</taxon>
        <taxon>Insecta</taxon>
        <taxon>Pterygota</taxon>
        <taxon>Neoptera</taxon>
        <taxon>Endopterygota</taxon>
        <taxon>Coleoptera</taxon>
        <taxon>Polyphaga</taxon>
        <taxon>Cucujiformia</taxon>
        <taxon>Coccinelloidea</taxon>
        <taxon>Coccinellidae</taxon>
        <taxon>Epilachninae</taxon>
        <taxon>Epilachnini</taxon>
        <taxon>Henosepilachna</taxon>
    </lineage>
</organism>
<comment type="caution">
    <text evidence="1">The sequence shown here is derived from an EMBL/GenBank/DDBJ whole genome shotgun (WGS) entry which is preliminary data.</text>
</comment>
<evidence type="ECO:0000313" key="1">
    <source>
        <dbReference type="EMBL" id="KAK9871446.1"/>
    </source>
</evidence>
<gene>
    <name evidence="1" type="ORF">WA026_012820</name>
</gene>
<dbReference type="Proteomes" id="UP001431783">
    <property type="component" value="Unassembled WGS sequence"/>
</dbReference>
<dbReference type="AlphaFoldDB" id="A0AAW1TTF9"/>
<reference evidence="1 2" key="1">
    <citation type="submission" date="2023-03" db="EMBL/GenBank/DDBJ databases">
        <title>Genome insight into feeding habits of ladybird beetles.</title>
        <authorList>
            <person name="Li H.-S."/>
            <person name="Huang Y.-H."/>
            <person name="Pang H."/>
        </authorList>
    </citation>
    <scope>NUCLEOTIDE SEQUENCE [LARGE SCALE GENOMIC DNA]</scope>
    <source>
        <strain evidence="1">SYSU_2023b</strain>
        <tissue evidence="1">Whole body</tissue>
    </source>
</reference>
<name>A0AAW1TTF9_9CUCU</name>
<accession>A0AAW1TTF9</accession>
<evidence type="ECO:0000313" key="2">
    <source>
        <dbReference type="Proteomes" id="UP001431783"/>
    </source>
</evidence>
<proteinExistence type="predicted"/>
<keyword evidence="2" id="KW-1185">Reference proteome</keyword>
<feature type="non-terminal residue" evidence="1">
    <location>
        <position position="1"/>
    </location>
</feature>
<protein>
    <submittedName>
        <fullName evidence="1">Uncharacterized protein</fullName>
    </submittedName>
</protein>
<dbReference type="EMBL" id="JARQZJ010000006">
    <property type="protein sequence ID" value="KAK9871446.1"/>
    <property type="molecule type" value="Genomic_DNA"/>
</dbReference>